<dbReference type="OrthoDB" id="1256928at2759"/>
<dbReference type="AlphaFoldDB" id="A0A9Q1LHW0"/>
<evidence type="ECO:0000313" key="1">
    <source>
        <dbReference type="EMBL" id="KAJ8535670.1"/>
    </source>
</evidence>
<accession>A0A9Q1LHW0</accession>
<name>A0A9Q1LHW0_9SOLA</name>
<reference evidence="2" key="1">
    <citation type="journal article" date="2023" name="Proc. Natl. Acad. Sci. U.S.A.">
        <title>Genomic and structural basis for evolution of tropane alkaloid biosynthesis.</title>
        <authorList>
            <person name="Wanga Y.-J."/>
            <person name="Taina T."/>
            <person name="Yua J.-Y."/>
            <person name="Lia J."/>
            <person name="Xua B."/>
            <person name="Chenc J."/>
            <person name="D'Auriad J.C."/>
            <person name="Huanga J.-P."/>
            <person name="Huanga S.-X."/>
        </authorList>
    </citation>
    <scope>NUCLEOTIDE SEQUENCE [LARGE SCALE GENOMIC DNA]</scope>
    <source>
        <strain evidence="2">cv. KIB-2019</strain>
    </source>
</reference>
<proteinExistence type="predicted"/>
<dbReference type="EMBL" id="JAJAGQ010000018">
    <property type="protein sequence ID" value="KAJ8535670.1"/>
    <property type="molecule type" value="Genomic_DNA"/>
</dbReference>
<evidence type="ECO:0000313" key="2">
    <source>
        <dbReference type="Proteomes" id="UP001152561"/>
    </source>
</evidence>
<organism evidence="1 2">
    <name type="scientific">Anisodus acutangulus</name>
    <dbReference type="NCBI Taxonomy" id="402998"/>
    <lineage>
        <taxon>Eukaryota</taxon>
        <taxon>Viridiplantae</taxon>
        <taxon>Streptophyta</taxon>
        <taxon>Embryophyta</taxon>
        <taxon>Tracheophyta</taxon>
        <taxon>Spermatophyta</taxon>
        <taxon>Magnoliopsida</taxon>
        <taxon>eudicotyledons</taxon>
        <taxon>Gunneridae</taxon>
        <taxon>Pentapetalae</taxon>
        <taxon>asterids</taxon>
        <taxon>lamiids</taxon>
        <taxon>Solanales</taxon>
        <taxon>Solanaceae</taxon>
        <taxon>Solanoideae</taxon>
        <taxon>Hyoscyameae</taxon>
        <taxon>Anisodus</taxon>
    </lineage>
</organism>
<comment type="caution">
    <text evidence="1">The sequence shown here is derived from an EMBL/GenBank/DDBJ whole genome shotgun (WGS) entry which is preliminary data.</text>
</comment>
<protein>
    <submittedName>
        <fullName evidence="1">Uncharacterized protein</fullName>
    </submittedName>
</protein>
<gene>
    <name evidence="1" type="ORF">K7X08_023390</name>
</gene>
<keyword evidence="2" id="KW-1185">Reference proteome</keyword>
<dbReference type="Proteomes" id="UP001152561">
    <property type="component" value="Unassembled WGS sequence"/>
</dbReference>
<sequence>MSGIYHSNNARVQPLFKILTCKIPKKMGGCDYFFWIEDRHPAQANRVIWGLLKKVKAFEVKRIRARNVHCCWFGHVLDMKIQAKLLDATV</sequence>